<accession>A2C9E7</accession>
<dbReference type="EMBL" id="CP000554">
    <property type="protein sequence ID" value="ABM78107.1"/>
    <property type="molecule type" value="Genomic_DNA"/>
</dbReference>
<protein>
    <submittedName>
        <fullName evidence="1">Uncharacterized protein</fullName>
    </submittedName>
</protein>
<gene>
    <name evidence="1" type="ordered locus">P9303_13601</name>
</gene>
<dbReference type="HOGENOM" id="CLU_3375270_0_0_3"/>
<proteinExistence type="predicted"/>
<sequence>MSSKQVVLMLAQLLSAIVAGAAPLVWAIAAHPGA</sequence>
<name>A2C9E7_PROM3</name>
<dbReference type="AlphaFoldDB" id="A2C9E7"/>
<organism evidence="1 2">
    <name type="scientific">Prochlorococcus marinus (strain MIT 9303)</name>
    <dbReference type="NCBI Taxonomy" id="59922"/>
    <lineage>
        <taxon>Bacteria</taxon>
        <taxon>Bacillati</taxon>
        <taxon>Cyanobacteriota</taxon>
        <taxon>Cyanophyceae</taxon>
        <taxon>Synechococcales</taxon>
        <taxon>Prochlorococcaceae</taxon>
        <taxon>Prochlorococcus</taxon>
    </lineage>
</organism>
<dbReference type="Proteomes" id="UP000002274">
    <property type="component" value="Chromosome"/>
</dbReference>
<evidence type="ECO:0000313" key="2">
    <source>
        <dbReference type="Proteomes" id="UP000002274"/>
    </source>
</evidence>
<reference evidence="1 2" key="1">
    <citation type="journal article" date="2007" name="PLoS Genet.">
        <title>Patterns and implications of gene gain and loss in the evolution of Prochlorococcus.</title>
        <authorList>
            <person name="Kettler G.C."/>
            <person name="Martiny A.C."/>
            <person name="Huang K."/>
            <person name="Zucker J."/>
            <person name="Coleman M.L."/>
            <person name="Rodrigue S."/>
            <person name="Chen F."/>
            <person name="Lapidus A."/>
            <person name="Ferriera S."/>
            <person name="Johnson J."/>
            <person name="Steglich C."/>
            <person name="Church G.M."/>
            <person name="Richardson P."/>
            <person name="Chisholm S.W."/>
        </authorList>
    </citation>
    <scope>NUCLEOTIDE SEQUENCE [LARGE SCALE GENOMIC DNA]</scope>
    <source>
        <strain evidence="1 2">MIT 9303</strain>
    </source>
</reference>
<evidence type="ECO:0000313" key="1">
    <source>
        <dbReference type="EMBL" id="ABM78107.1"/>
    </source>
</evidence>
<dbReference type="KEGG" id="pmf:P9303_13601"/>